<dbReference type="InterPro" id="IPR032839">
    <property type="entry name" value="RAB3GAP_N"/>
</dbReference>
<organism evidence="3 4">
    <name type="scientific">Caenorhabditis briggsae</name>
    <dbReference type="NCBI Taxonomy" id="6238"/>
    <lineage>
        <taxon>Eukaryota</taxon>
        <taxon>Metazoa</taxon>
        <taxon>Ecdysozoa</taxon>
        <taxon>Nematoda</taxon>
        <taxon>Chromadorea</taxon>
        <taxon>Rhabditida</taxon>
        <taxon>Rhabditina</taxon>
        <taxon>Rhabditomorpha</taxon>
        <taxon>Rhabditoidea</taxon>
        <taxon>Rhabditidae</taxon>
        <taxon>Peloderinae</taxon>
        <taxon>Caenorhabditis</taxon>
    </lineage>
</organism>
<feature type="region of interest" description="Disordered" evidence="1">
    <location>
        <begin position="253"/>
        <end position="327"/>
    </location>
</feature>
<sequence>MGDCVEEVFQYKTPVQTVTVLEKVKTEVESTPVKSQRVTSLQQSVNNTIVLSDSPVNNTVVLDDDRTAEIAVDDDSKIIKSFSKNLAVLNLDDTEDVSETMKPVTTANEPQLKSCQTTPQVESDMTKLSVELNNLNIRTIRQKMKDILQKLDLDESSIEYIQKLSSDLVEEVKQEAVKTVNVRKLSDGLQTLHLSNDTIGMIKDLANIAIEEALKSFTPVEHREAGLKSNTLGIIDDIATEAVNDALKSFTNTSCSPNAISSEDQSKQGNESLPDDSKLSGDWSMTSSDQAFFEPNKTVNTPQRSEEQRQCSTPTPDIAKEVLHMPPGRGNTIGLKNGRFARPYYFDLVKVPGGDKTVTDAHLQEFMSKVRSRKMILPTDKVSEAQFQAVVRAKQTWCEDCHPCTIVPTHGTEILTDFLEKNQKQLATIHLTFETPLKSIEGTQDEIIKISFDQIHSNLSRIILSTPYQFELVTVRFCPRSVLKYNEMSVTRVNLEAYCGVSDEVAKQVKKYLLGDSADESRFERKNSDSSDGNETQFCKTTERKENVEEWDDWGDKQDAENTTESDESMRNWLFRCDLKTYSDAEYLLVTWESRFVLLRKPPDENQYKIVCKQYIEGDPVGNEITASCIFGLTNVRHIELLDSIIIALGTLDGHVYFFTEQGTMLYYDRFSIFEPVNSLQFDVVKTGQTFLVVFTKGFFMVNPISLKSVLYQCKVLIAKGEKTVKQISESIELQSELLAPDIKGNIIHVVFTGLQKPSTFEQYVSASYDSFYAKVEKPSLPLYSTFMVTTEKEFAVFVWHDREEQEKLLDDVIKYGKSLVPSFGIRKFFGISTEPTRVASHMRSAVHAPTRSLILETRIAQTVSRSPDCNYVAVTDRLARVIIIDVINRQVVLIFKGYRDASVSWVSSTQDDRFAQFLTIFAPRRSLLEVWTVLGNVRVCAQHVPSSECNVVSGGENKMLCGRCHMHTDYNSFFIDEKGEFHRIVMPFHLALTSRARQDQHDHLRLKELEHQKVGSGDWFKTFSDLRMTTSRKITFQNALHGLSTAEEAHNFIARIKSLPNAGSLADLPNVAEKSIGFYARIVAESKPAIGEYEKKSAYELDSIVERILECHMERFGERSDAVNDSLKVGEWLKHVDLSHEDIDVFSEHWSENRRLLLANLIFAPLLGSFQIDEYYDTVLEKLPVNRQNIVKLFYLKLNKSTNKIDWRIFNRIVELFVNLEKSETGVFESVDRMAMDSKNVTLGILLLAVCWCARKQMRQLKHQDKCSEDNLEESEHEEEEHEGNEEKNKTFEEWDAVSPEVEHLDSIMMCLHCVALAQSLIDEDPCDVRISDVAQRIDSYIRENVAKWVVNESIETEVLEKLFPRDPTEVLAEEGDEEDRRNKMIVDFPEDKETIVERMYQMIPRVFEHDLVVAGKYFNNRLFLYSGENDEMKKK</sequence>
<feature type="compositionally biased region" description="Polar residues" evidence="1">
    <location>
        <begin position="530"/>
        <end position="540"/>
    </location>
</feature>
<feature type="region of interest" description="Disordered" evidence="1">
    <location>
        <begin position="1266"/>
        <end position="1293"/>
    </location>
</feature>
<dbReference type="PANTHER" id="PTHR12472">
    <property type="entry name" value="RAB3-GAP REGULATORY DOMAIN"/>
    <property type="match status" value="1"/>
</dbReference>
<evidence type="ECO:0000259" key="2">
    <source>
        <dbReference type="Pfam" id="PF14655"/>
    </source>
</evidence>
<gene>
    <name evidence="3" type="ORF">L3Y34_014970</name>
</gene>
<proteinExistence type="predicted"/>
<evidence type="ECO:0000313" key="3">
    <source>
        <dbReference type="EMBL" id="ULU11141.1"/>
    </source>
</evidence>
<feature type="region of interest" description="Disordered" evidence="1">
    <location>
        <begin position="523"/>
        <end position="563"/>
    </location>
</feature>
<feature type="compositionally biased region" description="Polar residues" evidence="1">
    <location>
        <begin position="253"/>
        <end position="271"/>
    </location>
</feature>
<dbReference type="EMBL" id="CP090891">
    <property type="protein sequence ID" value="ULU11141.1"/>
    <property type="molecule type" value="Genomic_DNA"/>
</dbReference>
<feature type="compositionally biased region" description="Basic and acidic residues" evidence="1">
    <location>
        <begin position="541"/>
        <end position="560"/>
    </location>
</feature>
<reference evidence="3 4" key="1">
    <citation type="submission" date="2022-05" db="EMBL/GenBank/DDBJ databases">
        <title>Chromosome-level reference genomes for two strains of Caenorhabditis briggsae: an improved platform for comparative genomics.</title>
        <authorList>
            <person name="Stevens L."/>
            <person name="Andersen E.C."/>
        </authorList>
    </citation>
    <scope>NUCLEOTIDE SEQUENCE [LARGE SCALE GENOMIC DNA]</scope>
    <source>
        <strain evidence="3">QX1410_ONT</strain>
        <tissue evidence="3">Whole-organism</tissue>
    </source>
</reference>
<accession>A0AAE9DUM7</accession>
<feature type="compositionally biased region" description="Acidic residues" evidence="1">
    <location>
        <begin position="1271"/>
        <end position="1285"/>
    </location>
</feature>
<evidence type="ECO:0000256" key="1">
    <source>
        <dbReference type="SAM" id="MobiDB-lite"/>
    </source>
</evidence>
<dbReference type="PANTHER" id="PTHR12472:SF0">
    <property type="entry name" value="RAB3 GTPASE-ACTIVATING PROTEIN NON-CATALYTIC SUBUNIT"/>
    <property type="match status" value="1"/>
</dbReference>
<dbReference type="Proteomes" id="UP000827892">
    <property type="component" value="Chromosome I"/>
</dbReference>
<evidence type="ECO:0000313" key="4">
    <source>
        <dbReference type="Proteomes" id="UP000827892"/>
    </source>
</evidence>
<dbReference type="InterPro" id="IPR026059">
    <property type="entry name" value="Rab3GAP2"/>
</dbReference>
<feature type="domain" description="Rab3-GAP regulatory subunit N-terminal" evidence="2">
    <location>
        <begin position="573"/>
        <end position="950"/>
    </location>
</feature>
<protein>
    <recommendedName>
        <fullName evidence="2">Rab3-GAP regulatory subunit N-terminal domain-containing protein</fullName>
    </recommendedName>
</protein>
<dbReference type="Pfam" id="PF14655">
    <property type="entry name" value="RAB3GAP2_N"/>
    <property type="match status" value="1"/>
</dbReference>
<name>A0AAE9DUM7_CAEBR</name>